<dbReference type="OrthoDB" id="4174291at2759"/>
<keyword evidence="5" id="KW-0539">Nucleus</keyword>
<reference evidence="9 10" key="1">
    <citation type="submission" date="2017-10" db="EMBL/GenBank/DDBJ databases">
        <title>Comparative genomics in systemic dimorphic fungi from Ajellomycetaceae.</title>
        <authorList>
            <person name="Munoz J.F."/>
            <person name="Mcewen J.G."/>
            <person name="Clay O.K."/>
            <person name="Cuomo C.A."/>
        </authorList>
    </citation>
    <scope>NUCLEOTIDE SEQUENCE [LARGE SCALE GENOMIC DNA]</scope>
    <source>
        <strain evidence="9 10">UAMH7299</strain>
    </source>
</reference>
<keyword evidence="10" id="KW-1185">Reference proteome</keyword>
<feature type="compositionally biased region" description="Basic and acidic residues" evidence="7">
    <location>
        <begin position="117"/>
        <end position="128"/>
    </location>
</feature>
<gene>
    <name evidence="9" type="ORF">AJ80_08182</name>
</gene>
<feature type="compositionally biased region" description="Acidic residues" evidence="7">
    <location>
        <begin position="35"/>
        <end position="53"/>
    </location>
</feature>
<proteinExistence type="inferred from homology"/>
<feature type="compositionally biased region" description="Acidic residues" evidence="7">
    <location>
        <begin position="106"/>
        <end position="116"/>
    </location>
</feature>
<feature type="compositionally biased region" description="Acidic residues" evidence="7">
    <location>
        <begin position="63"/>
        <end position="72"/>
    </location>
</feature>
<dbReference type="GO" id="GO:0005634">
    <property type="term" value="C:nucleus"/>
    <property type="evidence" value="ECO:0007669"/>
    <property type="project" value="UniProtKB-SubCell"/>
</dbReference>
<comment type="subunit">
    <text evidence="6">Forms a heterotrimer with H2A.Z-H2B, stabilizing the association of the histone dimer. Also, with a lower affinity, forms a heterotrimer with H2A-H2B.</text>
</comment>
<protein>
    <recommendedName>
        <fullName evidence="8">Histone chaperone domain-containing protein</fullName>
    </recommendedName>
</protein>
<feature type="domain" description="Histone chaperone" evidence="8">
    <location>
        <begin position="66"/>
        <end position="103"/>
    </location>
</feature>
<keyword evidence="4" id="KW-0143">Chaperone</keyword>
<comment type="function">
    <text evidence="1">Forms a chaperone-bound H2A.Z-H2B complex that acts as a source for SWR1 complex-dependent H2A to H2A.Z histone replacement in chromatin.</text>
</comment>
<dbReference type="Proteomes" id="UP000224634">
    <property type="component" value="Unassembled WGS sequence"/>
</dbReference>
<evidence type="ECO:0000313" key="10">
    <source>
        <dbReference type="Proteomes" id="UP000224634"/>
    </source>
</evidence>
<dbReference type="InterPro" id="IPR019098">
    <property type="entry name" value="Histone_chaperone_domain_CHZ"/>
</dbReference>
<evidence type="ECO:0000256" key="4">
    <source>
        <dbReference type="ARBA" id="ARBA00023186"/>
    </source>
</evidence>
<sequence length="128" mass="13751">MSGNETSAMHTGAPAEVADKGKGRAIDNPPHEDVSMGEDEDSSSEESGAEEIAGDGKYPSECDSNEEEEDNLEPISTENIIEGGRRTRGKSIDYRQAAAKAQAEGVDLDDDEDDEDFRAPDEDVAMKD</sequence>
<organism evidence="9 10">
    <name type="scientific">Polytolypa hystricis (strain UAMH7299)</name>
    <dbReference type="NCBI Taxonomy" id="1447883"/>
    <lineage>
        <taxon>Eukaryota</taxon>
        <taxon>Fungi</taxon>
        <taxon>Dikarya</taxon>
        <taxon>Ascomycota</taxon>
        <taxon>Pezizomycotina</taxon>
        <taxon>Eurotiomycetes</taxon>
        <taxon>Eurotiomycetidae</taxon>
        <taxon>Onygenales</taxon>
        <taxon>Onygenales incertae sedis</taxon>
        <taxon>Polytolypa</taxon>
    </lineage>
</organism>
<feature type="compositionally biased region" description="Basic and acidic residues" evidence="7">
    <location>
        <begin position="17"/>
        <end position="34"/>
    </location>
</feature>
<evidence type="ECO:0000256" key="6">
    <source>
        <dbReference type="ARBA" id="ARBA00025877"/>
    </source>
</evidence>
<evidence type="ECO:0000256" key="5">
    <source>
        <dbReference type="ARBA" id="ARBA00023242"/>
    </source>
</evidence>
<comment type="caution">
    <text evidence="9">The sequence shown here is derived from an EMBL/GenBank/DDBJ whole genome shotgun (WGS) entry which is preliminary data.</text>
</comment>
<evidence type="ECO:0000259" key="8">
    <source>
        <dbReference type="SMART" id="SM01082"/>
    </source>
</evidence>
<dbReference type="STRING" id="1447883.A0A2B7XCG5"/>
<comment type="subcellular location">
    <subcellularLocation>
        <location evidence="2">Nucleus</location>
    </subcellularLocation>
</comment>
<evidence type="ECO:0000313" key="9">
    <source>
        <dbReference type="EMBL" id="PGH06348.1"/>
    </source>
</evidence>
<feature type="region of interest" description="Disordered" evidence="7">
    <location>
        <begin position="1"/>
        <end position="128"/>
    </location>
</feature>
<evidence type="ECO:0000256" key="7">
    <source>
        <dbReference type="SAM" id="MobiDB-lite"/>
    </source>
</evidence>
<evidence type="ECO:0000256" key="1">
    <source>
        <dbReference type="ARBA" id="ARBA00002212"/>
    </source>
</evidence>
<name>A0A2B7XCG5_POLH7</name>
<evidence type="ECO:0000256" key="3">
    <source>
        <dbReference type="ARBA" id="ARBA00008057"/>
    </source>
</evidence>
<evidence type="ECO:0000256" key="2">
    <source>
        <dbReference type="ARBA" id="ARBA00004123"/>
    </source>
</evidence>
<dbReference type="AlphaFoldDB" id="A0A2B7XCG5"/>
<dbReference type="SMART" id="SM01082">
    <property type="entry name" value="CHZ"/>
    <property type="match status" value="1"/>
</dbReference>
<dbReference type="EMBL" id="PDNA01000179">
    <property type="protein sequence ID" value="PGH06348.1"/>
    <property type="molecule type" value="Genomic_DNA"/>
</dbReference>
<accession>A0A2B7XCG5</accession>
<dbReference type="Pfam" id="PF09649">
    <property type="entry name" value="CHZ"/>
    <property type="match status" value="1"/>
</dbReference>
<comment type="similarity">
    <text evidence="3">Belongs to the CHZ1 family.</text>
</comment>